<reference evidence="1 2" key="1">
    <citation type="submission" date="2014-04" db="EMBL/GenBank/DDBJ databases">
        <authorList>
            <consortium name="DOE Joint Genome Institute"/>
            <person name="Kuo A."/>
            <person name="Gay G."/>
            <person name="Dore J."/>
            <person name="Kohler A."/>
            <person name="Nagy L.G."/>
            <person name="Floudas D."/>
            <person name="Copeland A."/>
            <person name="Barry K.W."/>
            <person name="Cichocki N."/>
            <person name="Veneault-Fourrey C."/>
            <person name="LaButti K."/>
            <person name="Lindquist E.A."/>
            <person name="Lipzen A."/>
            <person name="Lundell T."/>
            <person name="Morin E."/>
            <person name="Murat C."/>
            <person name="Sun H."/>
            <person name="Tunlid A."/>
            <person name="Henrissat B."/>
            <person name="Grigoriev I.V."/>
            <person name="Hibbett D.S."/>
            <person name="Martin F."/>
            <person name="Nordberg H.P."/>
            <person name="Cantor M.N."/>
            <person name="Hua S.X."/>
        </authorList>
    </citation>
    <scope>NUCLEOTIDE SEQUENCE [LARGE SCALE GENOMIC DNA]</scope>
    <source>
        <strain evidence="2">h7</strain>
    </source>
</reference>
<reference evidence="2" key="2">
    <citation type="submission" date="2015-01" db="EMBL/GenBank/DDBJ databases">
        <title>Evolutionary Origins and Diversification of the Mycorrhizal Mutualists.</title>
        <authorList>
            <consortium name="DOE Joint Genome Institute"/>
            <consortium name="Mycorrhizal Genomics Consortium"/>
            <person name="Kohler A."/>
            <person name="Kuo A."/>
            <person name="Nagy L.G."/>
            <person name="Floudas D."/>
            <person name="Copeland A."/>
            <person name="Barry K.W."/>
            <person name="Cichocki N."/>
            <person name="Veneault-Fourrey C."/>
            <person name="LaButti K."/>
            <person name="Lindquist E.A."/>
            <person name="Lipzen A."/>
            <person name="Lundell T."/>
            <person name="Morin E."/>
            <person name="Murat C."/>
            <person name="Riley R."/>
            <person name="Ohm R."/>
            <person name="Sun H."/>
            <person name="Tunlid A."/>
            <person name="Henrissat B."/>
            <person name="Grigoriev I.V."/>
            <person name="Hibbett D.S."/>
            <person name="Martin F."/>
        </authorList>
    </citation>
    <scope>NUCLEOTIDE SEQUENCE [LARGE SCALE GENOMIC DNA]</scope>
    <source>
        <strain evidence="2">h7</strain>
    </source>
</reference>
<accession>A0A0C3C0S9</accession>
<dbReference type="Proteomes" id="UP000053424">
    <property type="component" value="Unassembled WGS sequence"/>
</dbReference>
<proteinExistence type="predicted"/>
<gene>
    <name evidence="1" type="ORF">M413DRAFT_423451</name>
</gene>
<organism evidence="1 2">
    <name type="scientific">Hebeloma cylindrosporum</name>
    <dbReference type="NCBI Taxonomy" id="76867"/>
    <lineage>
        <taxon>Eukaryota</taxon>
        <taxon>Fungi</taxon>
        <taxon>Dikarya</taxon>
        <taxon>Basidiomycota</taxon>
        <taxon>Agaricomycotina</taxon>
        <taxon>Agaricomycetes</taxon>
        <taxon>Agaricomycetidae</taxon>
        <taxon>Agaricales</taxon>
        <taxon>Agaricineae</taxon>
        <taxon>Hymenogastraceae</taxon>
        <taxon>Hebeloma</taxon>
    </lineage>
</organism>
<sequence>MTKFEEPFPEDIVRIIVDELISARESLQNVALITPLFLYVCRTYIFRSLTINVNHINAVENLETLSTAISDSKRGAQLAISITSLQISDHEGAMPQLPHAEQEVPDLDIANAYIPVSIKFPLGNTTKHLEKILRRLTNIRHFALSFESWVVPYHRLSPAVQEILTRSTLQRLHLRGIEMLPETLSAQLLSVEDVSLSMCAFRECALIPVDRPRNINIRSLRFEPFGSARGRDTAKTARASPLHHWKAMGVDADALKLNKLTIILSSWVSILEAVPILDAFKDSVASLSSTSHSATDNIHNLYELLDKARPNADVEERFEDGWFTRAMSSLTTLVNKSFKNLRTLDFSVSYWPNMMESETNEELAWVCNILADAPSSIASAPEEIRIETHIRTLHCAENQDVALTLDEYEGWSVWNEELCNKKWVALKKVIFTISVRMVCCAEVKEAWSQVMTAIQNGPLADVNARGILEVGYAVSKQ</sequence>
<dbReference type="AlphaFoldDB" id="A0A0C3C0S9"/>
<keyword evidence="2" id="KW-1185">Reference proteome</keyword>
<dbReference type="EMBL" id="KN831798">
    <property type="protein sequence ID" value="KIM37276.1"/>
    <property type="molecule type" value="Genomic_DNA"/>
</dbReference>
<name>A0A0C3C0S9_HEBCY</name>
<protein>
    <submittedName>
        <fullName evidence="1">Uncharacterized protein</fullName>
    </submittedName>
</protein>
<evidence type="ECO:0000313" key="2">
    <source>
        <dbReference type="Proteomes" id="UP000053424"/>
    </source>
</evidence>
<dbReference type="OrthoDB" id="2745898at2759"/>
<dbReference type="HOGENOM" id="CLU_572445_0_0_1"/>
<evidence type="ECO:0000313" key="1">
    <source>
        <dbReference type="EMBL" id="KIM37276.1"/>
    </source>
</evidence>